<gene>
    <name evidence="3" type="ORF">JCM5805K_1367</name>
    <name evidence="2" type="ORF">LL275_0839</name>
    <name evidence="4" type="ORF">N42_1514</name>
</gene>
<sequence length="75" mass="7633">MSEVQKIITAIGAIITVVGLISILINFNTMRKGLSYDRPEEVDKGVSGMLMGGIIAGGAAAIAAAAVAALSLIQF</sequence>
<dbReference type="RefSeq" id="WP_044009665.1">
    <property type="nucleotide sequence ID" value="NZ_BAABQR010000002.1"/>
</dbReference>
<evidence type="ECO:0000313" key="3">
    <source>
        <dbReference type="EMBL" id="GAM80256.1"/>
    </source>
</evidence>
<dbReference type="AlphaFoldDB" id="A0A0B8QNT2"/>
<dbReference type="EMBL" id="BBSI01000022">
    <property type="protein sequence ID" value="GAM80256.1"/>
    <property type="molecule type" value="Genomic_DNA"/>
</dbReference>
<feature type="transmembrane region" description="Helical" evidence="1">
    <location>
        <begin position="7"/>
        <end position="27"/>
    </location>
</feature>
<organism evidence="3 5">
    <name type="scientific">Lactococcus lactis subsp. lactis</name>
    <name type="common">Streptococcus lactis</name>
    <dbReference type="NCBI Taxonomy" id="1360"/>
    <lineage>
        <taxon>Bacteria</taxon>
        <taxon>Bacillati</taxon>
        <taxon>Bacillota</taxon>
        <taxon>Bacilli</taxon>
        <taxon>Lactobacillales</taxon>
        <taxon>Streptococcaceae</taxon>
        <taxon>Lactococcus</taxon>
    </lineage>
</organism>
<protein>
    <submittedName>
        <fullName evidence="3">Uncharacterized protein</fullName>
    </submittedName>
</protein>
<dbReference type="EMBL" id="CP015897">
    <property type="protein sequence ID" value="ARD98471.1"/>
    <property type="molecule type" value="Genomic_DNA"/>
</dbReference>
<feature type="transmembrane region" description="Helical" evidence="1">
    <location>
        <begin position="47"/>
        <end position="73"/>
    </location>
</feature>
<dbReference type="Proteomes" id="UP000031847">
    <property type="component" value="Unassembled WGS sequence"/>
</dbReference>
<accession>A0A0B8QNT2</accession>
<keyword evidence="1" id="KW-1133">Transmembrane helix</keyword>
<proteinExistence type="predicted"/>
<dbReference type="Proteomes" id="UP000192085">
    <property type="component" value="Chromosome"/>
</dbReference>
<reference evidence="2 7" key="3">
    <citation type="journal article" date="2017" name="BMC Genomics">
        <title>Comparative and functional genomics of the Lactococcus lactis taxon; insights into evolution and niche adaptation.</title>
        <authorList>
            <person name="Kelleher P."/>
            <person name="Bottacini F."/>
            <person name="Mahony J."/>
            <person name="Kilcawley K.N."/>
            <person name="van Sinderen D."/>
        </authorList>
    </citation>
    <scope>NUCLEOTIDE SEQUENCE [LARGE SCALE GENOMIC DNA]</scope>
    <source>
        <strain evidence="2 7">275</strain>
    </source>
</reference>
<reference evidence="6" key="2">
    <citation type="submission" date="2015-10" db="EMBL/GenBank/DDBJ databases">
        <title>Draft Genome Sequences of 11 Lactococcus lactis subspecies cremoris strains.</title>
        <authorList>
            <person name="Wels M."/>
            <person name="Backus L."/>
            <person name="Boekhorst J."/>
            <person name="Dijkstra A."/>
            <person name="Beerthuizen M."/>
            <person name="Kelly W."/>
            <person name="Siezen R."/>
            <person name="Bachmann H."/>
            <person name="Van Hijum S."/>
        </authorList>
    </citation>
    <scope>NUCLEOTIDE SEQUENCE [LARGE SCALE GENOMIC DNA]</scope>
    <source>
        <strain evidence="6">N42</strain>
    </source>
</reference>
<evidence type="ECO:0000313" key="7">
    <source>
        <dbReference type="Proteomes" id="UP000192085"/>
    </source>
</evidence>
<evidence type="ECO:0000313" key="4">
    <source>
        <dbReference type="EMBL" id="KSU26576.1"/>
    </source>
</evidence>
<keyword evidence="1" id="KW-0472">Membrane</keyword>
<evidence type="ECO:0000313" key="2">
    <source>
        <dbReference type="EMBL" id="ARD98471.1"/>
    </source>
</evidence>
<dbReference type="PATRIC" id="fig|1360.116.peg.1305"/>
<evidence type="ECO:0000313" key="6">
    <source>
        <dbReference type="Proteomes" id="UP000052991"/>
    </source>
</evidence>
<evidence type="ECO:0000313" key="5">
    <source>
        <dbReference type="Proteomes" id="UP000031847"/>
    </source>
</evidence>
<name>A0A0B8QNT2_LACLL</name>
<reference evidence="4" key="4">
    <citation type="journal article" date="2017" name="Genome Announc.">
        <title>Draft Genome Sequences of 24 Lactococcus lactis Strains.</title>
        <authorList>
            <person name="Backus L."/>
            <person name="Wels M."/>
            <person name="Boekhorst J."/>
            <person name="Dijkstra A.R."/>
            <person name="Beerthuyzen M."/>
            <person name="Kelly W.J."/>
            <person name="Siezen R.J."/>
            <person name="van Hijum S.A."/>
            <person name="Bachmann H."/>
        </authorList>
    </citation>
    <scope>NUCLEOTIDE SEQUENCE</scope>
    <source>
        <strain evidence="4">N42</strain>
    </source>
</reference>
<dbReference type="Proteomes" id="UP000052991">
    <property type="component" value="Unassembled WGS sequence"/>
</dbReference>
<dbReference type="EMBL" id="LKLW01000090">
    <property type="protein sequence ID" value="KSU26576.1"/>
    <property type="molecule type" value="Genomic_DNA"/>
</dbReference>
<keyword evidence="1" id="KW-0812">Transmembrane</keyword>
<reference evidence="3 5" key="1">
    <citation type="submission" date="2015-01" db="EMBL/GenBank/DDBJ databases">
        <title>Lactococcus lactis subsp.lactis JCM 5805 whole genome shotgun sequence.</title>
        <authorList>
            <person name="Fujii T."/>
            <person name="Tomita Y."/>
            <person name="Ikushima S."/>
            <person name="Fujiwara D."/>
        </authorList>
    </citation>
    <scope>NUCLEOTIDE SEQUENCE [LARGE SCALE GENOMIC DNA]</scope>
    <source>
        <strain evidence="3 5">JCM 5805</strain>
    </source>
</reference>
<evidence type="ECO:0000256" key="1">
    <source>
        <dbReference type="SAM" id="Phobius"/>
    </source>
</evidence>